<evidence type="ECO:0000256" key="2">
    <source>
        <dbReference type="ARBA" id="ARBA00007347"/>
    </source>
</evidence>
<dbReference type="Pfam" id="PF08583">
    <property type="entry name" value="Cmc1"/>
    <property type="match status" value="1"/>
</dbReference>
<proteinExistence type="evidence at transcript level"/>
<protein>
    <recommendedName>
        <fullName evidence="5">COX assembly mitochondrial protein</fullName>
    </recommendedName>
</protein>
<accession>A0A1E1WYT1</accession>
<dbReference type="PANTHER" id="PTHR22977">
    <property type="entry name" value="COX ASSEMBLY MITOCHONDRIAL PROTEIN"/>
    <property type="match status" value="1"/>
</dbReference>
<dbReference type="AlphaFoldDB" id="A0A1E1WYT1"/>
<comment type="similarity">
    <text evidence="2 5">Belongs to the CMC family.</text>
</comment>
<evidence type="ECO:0000313" key="6">
    <source>
        <dbReference type="EMBL" id="JAT92179.1"/>
    </source>
</evidence>
<comment type="subcellular location">
    <subcellularLocation>
        <location evidence="1 5">Mitochondrion</location>
    </subcellularLocation>
</comment>
<dbReference type="PANTHER" id="PTHR22977:SF1">
    <property type="entry name" value="COX ASSEMBLY MITOCHONDRIAL PROTEIN 2 HOMOLOG"/>
    <property type="match status" value="1"/>
</dbReference>
<sequence>MHTDLSPHLHSEECNSIIALLKKCHEENKWAKFVGACNDVDVAMRKCLKRERLEKRAKNFEKSRWKRTRE</sequence>
<dbReference type="GO" id="GO:0005739">
    <property type="term" value="C:mitochondrion"/>
    <property type="evidence" value="ECO:0007669"/>
    <property type="project" value="UniProtKB-SubCell"/>
</dbReference>
<evidence type="ECO:0000256" key="4">
    <source>
        <dbReference type="ARBA" id="ARBA00023157"/>
    </source>
</evidence>
<evidence type="ECO:0000256" key="1">
    <source>
        <dbReference type="ARBA" id="ARBA00004173"/>
    </source>
</evidence>
<keyword evidence="4" id="KW-1015">Disulfide bond</keyword>
<evidence type="ECO:0000256" key="3">
    <source>
        <dbReference type="ARBA" id="ARBA00023128"/>
    </source>
</evidence>
<dbReference type="EMBL" id="GFAC01007009">
    <property type="protein sequence ID" value="JAT92179.1"/>
    <property type="molecule type" value="mRNA"/>
</dbReference>
<evidence type="ECO:0000256" key="5">
    <source>
        <dbReference type="RuleBase" id="RU364104"/>
    </source>
</evidence>
<dbReference type="InterPro" id="IPR013892">
    <property type="entry name" value="Cyt_c_biogenesis_Cmc1-like"/>
</dbReference>
<keyword evidence="3 5" id="KW-0496">Mitochondrion</keyword>
<name>A0A1E1WYT1_9ACAR</name>
<organism evidence="6">
    <name type="scientific">Amblyomma aureolatum</name>
    <dbReference type="NCBI Taxonomy" id="187763"/>
    <lineage>
        <taxon>Eukaryota</taxon>
        <taxon>Metazoa</taxon>
        <taxon>Ecdysozoa</taxon>
        <taxon>Arthropoda</taxon>
        <taxon>Chelicerata</taxon>
        <taxon>Arachnida</taxon>
        <taxon>Acari</taxon>
        <taxon>Parasitiformes</taxon>
        <taxon>Ixodida</taxon>
        <taxon>Ixodoidea</taxon>
        <taxon>Ixodidae</taxon>
        <taxon>Amblyomminae</taxon>
        <taxon>Amblyomma</taxon>
    </lineage>
</organism>
<reference evidence="6" key="1">
    <citation type="journal article" date="2017" name="Front. Cell. Infect. Microbiol.">
        <title>The Distinct Transcriptional Response of the Midgut of Amblyomma sculptum and Amblyomma aureolatum Ticks to Rickettsia rickettsii Correlates to Their Differences in Susceptibility to Infection.</title>
        <authorList>
            <person name="Martins L.A."/>
            <person name="Galletti M.F.B.M."/>
            <person name="Ribeiro J.M."/>
            <person name="Fujita A."/>
            <person name="Costa F.B."/>
            <person name="Labruna M.B."/>
            <person name="Daffre S."/>
            <person name="Fogaca A.C."/>
        </authorList>
    </citation>
    <scope>NUCLEOTIDE SEQUENCE</scope>
</reference>